<dbReference type="InterPro" id="IPR029063">
    <property type="entry name" value="SAM-dependent_MTases_sf"/>
</dbReference>
<evidence type="ECO:0000313" key="1">
    <source>
        <dbReference type="EMBL" id="RWA08257.1"/>
    </source>
</evidence>
<dbReference type="Proteomes" id="UP000286045">
    <property type="component" value="Unassembled WGS sequence"/>
</dbReference>
<dbReference type="InterPro" id="IPR036390">
    <property type="entry name" value="WH_DNA-bd_sf"/>
</dbReference>
<proteinExistence type="predicted"/>
<dbReference type="STRING" id="363999.A0A439D1T5"/>
<dbReference type="PANTHER" id="PTHR43712:SF15">
    <property type="entry name" value="MONODICTYPHENONE CLUSTER TRANSCRIPTIONAL COACTIVATOR MDPA"/>
    <property type="match status" value="1"/>
</dbReference>
<dbReference type="Gene3D" id="3.40.50.150">
    <property type="entry name" value="Vaccinia Virus protein VP39"/>
    <property type="match status" value="1"/>
</dbReference>
<protein>
    <recommendedName>
        <fullName evidence="3">O-methyltransferase domain-containing protein</fullName>
    </recommendedName>
</protein>
<organism evidence="1 2">
    <name type="scientific">Xylaria grammica</name>
    <dbReference type="NCBI Taxonomy" id="363999"/>
    <lineage>
        <taxon>Eukaryota</taxon>
        <taxon>Fungi</taxon>
        <taxon>Dikarya</taxon>
        <taxon>Ascomycota</taxon>
        <taxon>Pezizomycotina</taxon>
        <taxon>Sordariomycetes</taxon>
        <taxon>Xylariomycetidae</taxon>
        <taxon>Xylariales</taxon>
        <taxon>Xylariaceae</taxon>
        <taxon>Xylaria</taxon>
    </lineage>
</organism>
<dbReference type="AlphaFoldDB" id="A0A439D1T5"/>
<dbReference type="PANTHER" id="PTHR43712">
    <property type="entry name" value="PUTATIVE (AFU_ORTHOLOGUE AFUA_4G14580)-RELATED"/>
    <property type="match status" value="1"/>
</dbReference>
<accession>A0A439D1T5</accession>
<dbReference type="SUPFAM" id="SSF46785">
    <property type="entry name" value="Winged helix' DNA-binding domain"/>
    <property type="match status" value="1"/>
</dbReference>
<gene>
    <name evidence="1" type="ORF">EKO27_g6851</name>
</gene>
<comment type="caution">
    <text evidence="1">The sequence shown here is derived from an EMBL/GenBank/DDBJ whole genome shotgun (WGS) entry which is preliminary data.</text>
</comment>
<dbReference type="EMBL" id="RYZI01000210">
    <property type="protein sequence ID" value="RWA08257.1"/>
    <property type="molecule type" value="Genomic_DNA"/>
</dbReference>
<dbReference type="InterPro" id="IPR036388">
    <property type="entry name" value="WH-like_DNA-bd_sf"/>
</dbReference>
<name>A0A439D1T5_9PEZI</name>
<evidence type="ECO:0008006" key="3">
    <source>
        <dbReference type="Google" id="ProtNLM"/>
    </source>
</evidence>
<evidence type="ECO:0000313" key="2">
    <source>
        <dbReference type="Proteomes" id="UP000286045"/>
    </source>
</evidence>
<reference evidence="1 2" key="1">
    <citation type="submission" date="2018-12" db="EMBL/GenBank/DDBJ databases">
        <title>Draft genome sequence of Xylaria grammica IHI A82.</title>
        <authorList>
            <person name="Buettner E."/>
            <person name="Kellner H."/>
        </authorList>
    </citation>
    <scope>NUCLEOTIDE SEQUENCE [LARGE SCALE GENOMIC DNA]</scope>
    <source>
        <strain evidence="1 2">IHI A82</strain>
    </source>
</reference>
<sequence length="464" mass="51623">MDTSAELRKYVDNIANATNHLIEQLKRVCNDVSNPPFGSYLGHMDMASDMPRELRRAKQNVLSELKQLQTYLTQPADFIQQVAFQCQILACLRWLGDFQVLPCIPLSESASIKDIADLTSVSEAQLSRIVRTTAMAGFLREPTPGVVAHTALSARFVTKHSFLDAAMFLAETGIPVALQTSVATRLQGRMGLIETTTPYTVAFNTPRGFLLACKENARLRRQWLAFSRCAVHVKENFTATLSQLDWLHIGDAHIVDICAGSNETAVALAELWPTSRFIIQMRKRASSVSTVADIEPVVPPDNMEIDDLGGLNSRISFERRSPGSPQTVRDAAIYMFRVPTNDLGFLGYPGVGNLQILPELWVHLSILKANRAATFILLVQVLPDPDSVDVDIEETARLRDLWKMQLVNGHEIQAGELYNMINGVGDSVGRLVVVNKLESRRSTIVAFIIKYEDFPTVEQTLEQE</sequence>
<keyword evidence="2" id="KW-1185">Reference proteome</keyword>
<dbReference type="Gene3D" id="1.10.10.10">
    <property type="entry name" value="Winged helix-like DNA-binding domain superfamily/Winged helix DNA-binding domain"/>
    <property type="match status" value="1"/>
</dbReference>